<keyword evidence="3" id="KW-1185">Reference proteome</keyword>
<dbReference type="AlphaFoldDB" id="A0A0P1B4H5"/>
<sequence>MMLDLLVGKLSAPIQKSLPQTLNHQPDPHRQVVKLFDKIRADQEFKSFAEDVQRMMVLDSTYKTLVFEEWTQNLYLPDNMLPNFDNTISERSLKNPLFLAWLNYVDWYWTFAKDQRCNTYIINAFPQNVGHVKALKYAWRFDKWIKTQNFADDNSNRIQHELHRKLFTKNGELTWILHYINADKKNFAHFILLKLLRFLISLVEFDELVKLLISLYEDSELMKLDLVEANVTAERYKHYLLIIADLFALSDRSIDAEEKATSVTKARAFLKKQQKSDFEASTQMTKHNQSRGKIRRKLP</sequence>
<evidence type="ECO:0000313" key="3">
    <source>
        <dbReference type="Proteomes" id="UP000054928"/>
    </source>
</evidence>
<proteinExistence type="predicted"/>
<evidence type="ECO:0000256" key="1">
    <source>
        <dbReference type="SAM" id="MobiDB-lite"/>
    </source>
</evidence>
<reference evidence="3" key="1">
    <citation type="submission" date="2014-09" db="EMBL/GenBank/DDBJ databases">
        <authorList>
            <person name="Sharma Rahul"/>
            <person name="Thines Marco"/>
        </authorList>
    </citation>
    <scope>NUCLEOTIDE SEQUENCE [LARGE SCALE GENOMIC DNA]</scope>
</reference>
<protein>
    <submittedName>
        <fullName evidence="2">Uncharacterized protein</fullName>
    </submittedName>
</protein>
<dbReference type="GeneID" id="36402048"/>
<feature type="compositionally biased region" description="Basic residues" evidence="1">
    <location>
        <begin position="288"/>
        <end position="299"/>
    </location>
</feature>
<evidence type="ECO:0000313" key="2">
    <source>
        <dbReference type="EMBL" id="CEG49221.1"/>
    </source>
</evidence>
<name>A0A0P1B4H5_PLAHL</name>
<organism evidence="2 3">
    <name type="scientific">Plasmopara halstedii</name>
    <name type="common">Downy mildew of sunflower</name>
    <dbReference type="NCBI Taxonomy" id="4781"/>
    <lineage>
        <taxon>Eukaryota</taxon>
        <taxon>Sar</taxon>
        <taxon>Stramenopiles</taxon>
        <taxon>Oomycota</taxon>
        <taxon>Peronosporomycetes</taxon>
        <taxon>Peronosporales</taxon>
        <taxon>Peronosporaceae</taxon>
        <taxon>Plasmopara</taxon>
    </lineage>
</organism>
<feature type="region of interest" description="Disordered" evidence="1">
    <location>
        <begin position="277"/>
        <end position="299"/>
    </location>
</feature>
<accession>A0A0P1B4H5</accession>
<dbReference type="Proteomes" id="UP000054928">
    <property type="component" value="Unassembled WGS sequence"/>
</dbReference>
<dbReference type="EMBL" id="CCYD01003042">
    <property type="protein sequence ID" value="CEG49221.1"/>
    <property type="molecule type" value="Genomic_DNA"/>
</dbReference>
<dbReference type="RefSeq" id="XP_024585590.1">
    <property type="nucleotide sequence ID" value="XM_024720386.1"/>
</dbReference>